<evidence type="ECO:0000256" key="3">
    <source>
        <dbReference type="ARBA" id="ARBA00022801"/>
    </source>
</evidence>
<keyword evidence="10" id="KW-1185">Reference proteome</keyword>
<dbReference type="FunFam" id="3.40.50.200:FF:000007">
    <property type="entry name" value="Subtilisin-like serine protease"/>
    <property type="match status" value="1"/>
</dbReference>
<name>A0AA39GR73_SARSR</name>
<dbReference type="PROSITE" id="PS51892">
    <property type="entry name" value="SUBTILASE"/>
    <property type="match status" value="1"/>
</dbReference>
<feature type="chain" id="PRO_5041297212" description="Peptidase S8/S53 domain-containing protein" evidence="7">
    <location>
        <begin position="22"/>
        <end position="433"/>
    </location>
</feature>
<dbReference type="GO" id="GO:0006508">
    <property type="term" value="P:proteolysis"/>
    <property type="evidence" value="ECO:0007669"/>
    <property type="project" value="UniProtKB-KW"/>
</dbReference>
<comment type="similarity">
    <text evidence="1 5 6">Belongs to the peptidase S8 family.</text>
</comment>
<dbReference type="PRINTS" id="PR00723">
    <property type="entry name" value="SUBTILISIN"/>
</dbReference>
<dbReference type="EMBL" id="JAPDFR010000001">
    <property type="protein sequence ID" value="KAK0391661.1"/>
    <property type="molecule type" value="Genomic_DNA"/>
</dbReference>
<dbReference type="PROSITE" id="PS00136">
    <property type="entry name" value="SUBTILASE_ASP"/>
    <property type="match status" value="1"/>
</dbReference>
<organism evidence="9 10">
    <name type="scientific">Sarocladium strictum</name>
    <name type="common">Black bundle disease fungus</name>
    <name type="synonym">Acremonium strictum</name>
    <dbReference type="NCBI Taxonomy" id="5046"/>
    <lineage>
        <taxon>Eukaryota</taxon>
        <taxon>Fungi</taxon>
        <taxon>Dikarya</taxon>
        <taxon>Ascomycota</taxon>
        <taxon>Pezizomycotina</taxon>
        <taxon>Sordariomycetes</taxon>
        <taxon>Hypocreomycetidae</taxon>
        <taxon>Hypocreales</taxon>
        <taxon>Sarocladiaceae</taxon>
        <taxon>Sarocladium</taxon>
    </lineage>
</organism>
<feature type="active site" description="Charge relay system" evidence="5">
    <location>
        <position position="177"/>
    </location>
</feature>
<dbReference type="InterPro" id="IPR000209">
    <property type="entry name" value="Peptidase_S8/S53_dom"/>
</dbReference>
<dbReference type="AlphaFoldDB" id="A0AA39GR73"/>
<dbReference type="InterPro" id="IPR022398">
    <property type="entry name" value="Peptidase_S8_His-AS"/>
</dbReference>
<feature type="signal peptide" evidence="7">
    <location>
        <begin position="1"/>
        <end position="21"/>
    </location>
</feature>
<accession>A0AA39GR73</accession>
<dbReference type="PROSITE" id="PS00137">
    <property type="entry name" value="SUBTILASE_HIS"/>
    <property type="match status" value="1"/>
</dbReference>
<feature type="active site" description="Charge relay system" evidence="5">
    <location>
        <position position="366"/>
    </location>
</feature>
<sequence length="433" mass="44889">MAGFTSFFTFIPLLLATLVAGAAVPRSILGEGNALGLPIVNFAATNKIANRYIVMYNDTFDDDAVNANVALWTKQVQKRNLNKRGDVGQPLSSSVRTLSMGKWRCMVLDADDSMIMDIYSSKEVAYIEADTVVNASATIAQTNAPVGLRRLSASQPGSQNYIFDDSAGQGITVYVVDTGIKTTHAEFEGRATFGANFADNVDDDQNGHGSHVAGTIAGATFGVAKKADLVAVKVLGEGGGGATSGVLDGMQFVAKDVQSKNRAGKAVMNMSLGGTRSDAINDMVAALNKMDIVCVVAAGNEAADASTTSPGSAPQAITVGAIDQRNDQIASFSNFGKPVDIFAPGVDVLSVGIANNSATAVLSGTSMASPHVAGLAAYIMAITNATKPETVLAQMTRLAGGSDQVQPGQAQRANFFQRTGTTRLVANNGFQGQ</sequence>
<keyword evidence="2 5" id="KW-0645">Protease</keyword>
<dbReference type="CDD" id="cd04077">
    <property type="entry name" value="Peptidases_S8_PCSK9_ProteinaseK_like"/>
    <property type="match status" value="1"/>
</dbReference>
<evidence type="ECO:0000256" key="6">
    <source>
        <dbReference type="RuleBase" id="RU003355"/>
    </source>
</evidence>
<dbReference type="PANTHER" id="PTHR43806:SF11">
    <property type="entry name" value="CEREVISIN-RELATED"/>
    <property type="match status" value="1"/>
</dbReference>
<dbReference type="PROSITE" id="PS00138">
    <property type="entry name" value="SUBTILASE_SER"/>
    <property type="match status" value="1"/>
</dbReference>
<dbReference type="InterPro" id="IPR015500">
    <property type="entry name" value="Peptidase_S8_subtilisin-rel"/>
</dbReference>
<dbReference type="Pfam" id="PF00082">
    <property type="entry name" value="Peptidase_S8"/>
    <property type="match status" value="1"/>
</dbReference>
<dbReference type="SUPFAM" id="SSF52743">
    <property type="entry name" value="Subtilisin-like"/>
    <property type="match status" value="1"/>
</dbReference>
<evidence type="ECO:0000256" key="2">
    <source>
        <dbReference type="ARBA" id="ARBA00022670"/>
    </source>
</evidence>
<keyword evidence="7" id="KW-0732">Signal</keyword>
<evidence type="ECO:0000313" key="10">
    <source>
        <dbReference type="Proteomes" id="UP001175261"/>
    </source>
</evidence>
<dbReference type="Proteomes" id="UP001175261">
    <property type="component" value="Unassembled WGS sequence"/>
</dbReference>
<dbReference type="InterPro" id="IPR023828">
    <property type="entry name" value="Peptidase_S8_Ser-AS"/>
</dbReference>
<dbReference type="Gene3D" id="3.40.50.200">
    <property type="entry name" value="Peptidase S8/S53 domain"/>
    <property type="match status" value="1"/>
</dbReference>
<dbReference type="InterPro" id="IPR050131">
    <property type="entry name" value="Peptidase_S8_subtilisin-like"/>
</dbReference>
<dbReference type="InterPro" id="IPR034193">
    <property type="entry name" value="PCSK9_ProteinaseK-like"/>
</dbReference>
<keyword evidence="4 5" id="KW-0720">Serine protease</keyword>
<gene>
    <name evidence="9" type="ORF">NLU13_1160</name>
</gene>
<evidence type="ECO:0000256" key="7">
    <source>
        <dbReference type="SAM" id="SignalP"/>
    </source>
</evidence>
<comment type="caution">
    <text evidence="9">The sequence shown here is derived from an EMBL/GenBank/DDBJ whole genome shotgun (WGS) entry which is preliminary data.</text>
</comment>
<feature type="domain" description="Peptidase S8/S53" evidence="8">
    <location>
        <begin position="168"/>
        <end position="399"/>
    </location>
</feature>
<dbReference type="InterPro" id="IPR023827">
    <property type="entry name" value="Peptidase_S8_Asp-AS"/>
</dbReference>
<evidence type="ECO:0000256" key="1">
    <source>
        <dbReference type="ARBA" id="ARBA00011073"/>
    </source>
</evidence>
<dbReference type="GO" id="GO:0004252">
    <property type="term" value="F:serine-type endopeptidase activity"/>
    <property type="evidence" value="ECO:0007669"/>
    <property type="project" value="UniProtKB-UniRule"/>
</dbReference>
<dbReference type="PANTHER" id="PTHR43806">
    <property type="entry name" value="PEPTIDASE S8"/>
    <property type="match status" value="1"/>
</dbReference>
<feature type="active site" description="Charge relay system" evidence="5">
    <location>
        <position position="208"/>
    </location>
</feature>
<reference evidence="9" key="1">
    <citation type="submission" date="2022-10" db="EMBL/GenBank/DDBJ databases">
        <title>Determination and structural analysis of whole genome sequence of Sarocladium strictum F4-1.</title>
        <authorList>
            <person name="Hu L."/>
            <person name="Jiang Y."/>
        </authorList>
    </citation>
    <scope>NUCLEOTIDE SEQUENCE</scope>
    <source>
        <strain evidence="9">F4-1</strain>
    </source>
</reference>
<keyword evidence="3 5" id="KW-0378">Hydrolase</keyword>
<evidence type="ECO:0000313" key="9">
    <source>
        <dbReference type="EMBL" id="KAK0391661.1"/>
    </source>
</evidence>
<proteinExistence type="inferred from homology"/>
<evidence type="ECO:0000259" key="8">
    <source>
        <dbReference type="Pfam" id="PF00082"/>
    </source>
</evidence>
<protein>
    <recommendedName>
        <fullName evidence="8">Peptidase S8/S53 domain-containing protein</fullName>
    </recommendedName>
</protein>
<evidence type="ECO:0000256" key="4">
    <source>
        <dbReference type="ARBA" id="ARBA00022825"/>
    </source>
</evidence>
<dbReference type="InterPro" id="IPR036852">
    <property type="entry name" value="Peptidase_S8/S53_dom_sf"/>
</dbReference>
<evidence type="ECO:0000256" key="5">
    <source>
        <dbReference type="PROSITE-ProRule" id="PRU01240"/>
    </source>
</evidence>